<sequence length="420" mass="48029">MTIFGPEDRLFNMLMEFLISGRIPRFRTAVSPFGRSRAQRSDLTSTSMTESSCPFLDFPVDIIHNIADHLSPHGRLVLSQTCRAMNNALWTRSHGADGKLLLDRGEKYQYLSCVARERLDQWLCGRCHKLHPVDLEDIPHVSDESSARLQCQRRRRPVNALNDQQVTVQPRNIALRAEGEEASLWEVERHGEGVRVRIGTGYSLHQNHIQFALRTVRLKDSGMATEAHVDYLERLMTPYQGVVRGMLKGKPATLATHYVAPKVCQGRFLVLNEWRLTDDILRPEGSNGELIAGFHVSPAESAYMFSRKRGDGWYSLPRSRKYTLLKWCIATTKVKDSCQIHWTDYEVKGTKEHVIVRMWQDLGPEIPVTCSRAPQTLTRYGIIDSQARAKWQPDNSVRGPRGVYRVLGNEIRDLYESTMK</sequence>
<reference evidence="2 3" key="1">
    <citation type="journal article" date="2014" name="Genome Biol. Evol.">
        <title>Comparative genomics and transcriptomics analyses reveal divergent lifestyle features of nematode endoparasitic fungus Hirsutella minnesotensis.</title>
        <authorList>
            <person name="Lai Y."/>
            <person name="Liu K."/>
            <person name="Zhang X."/>
            <person name="Zhang X."/>
            <person name="Li K."/>
            <person name="Wang N."/>
            <person name="Shu C."/>
            <person name="Wu Y."/>
            <person name="Wang C."/>
            <person name="Bushley K.E."/>
            <person name="Xiang M."/>
            <person name="Liu X."/>
        </authorList>
    </citation>
    <scope>NUCLEOTIDE SEQUENCE [LARGE SCALE GENOMIC DNA]</scope>
    <source>
        <strain evidence="2 3">3608</strain>
    </source>
</reference>
<dbReference type="InterPro" id="IPR036047">
    <property type="entry name" value="F-box-like_dom_sf"/>
</dbReference>
<dbReference type="SUPFAM" id="SSF81383">
    <property type="entry name" value="F-box domain"/>
    <property type="match status" value="1"/>
</dbReference>
<gene>
    <name evidence="2" type="ORF">HIM_03861</name>
</gene>
<protein>
    <recommendedName>
        <fullName evidence="1">F-box domain-containing protein</fullName>
    </recommendedName>
</protein>
<accession>A0A0F8A6F4</accession>
<feature type="domain" description="F-box" evidence="1">
    <location>
        <begin position="55"/>
        <end position="88"/>
    </location>
</feature>
<evidence type="ECO:0000313" key="3">
    <source>
        <dbReference type="Proteomes" id="UP000054481"/>
    </source>
</evidence>
<name>A0A0F8A6F4_9HYPO</name>
<evidence type="ECO:0000313" key="2">
    <source>
        <dbReference type="EMBL" id="KJZ76984.1"/>
    </source>
</evidence>
<dbReference type="EMBL" id="KQ030509">
    <property type="protein sequence ID" value="KJZ76984.1"/>
    <property type="molecule type" value="Genomic_DNA"/>
</dbReference>
<dbReference type="Proteomes" id="UP000054481">
    <property type="component" value="Unassembled WGS sequence"/>
</dbReference>
<dbReference type="AlphaFoldDB" id="A0A0F8A6F4"/>
<evidence type="ECO:0000259" key="1">
    <source>
        <dbReference type="Pfam" id="PF00646"/>
    </source>
</evidence>
<organism evidence="2 3">
    <name type="scientific">Hirsutella minnesotensis 3608</name>
    <dbReference type="NCBI Taxonomy" id="1043627"/>
    <lineage>
        <taxon>Eukaryota</taxon>
        <taxon>Fungi</taxon>
        <taxon>Dikarya</taxon>
        <taxon>Ascomycota</taxon>
        <taxon>Pezizomycotina</taxon>
        <taxon>Sordariomycetes</taxon>
        <taxon>Hypocreomycetidae</taxon>
        <taxon>Hypocreales</taxon>
        <taxon>Ophiocordycipitaceae</taxon>
        <taxon>Hirsutella</taxon>
    </lineage>
</organism>
<proteinExistence type="predicted"/>
<keyword evidence="3" id="KW-1185">Reference proteome</keyword>
<dbReference type="InterPro" id="IPR001810">
    <property type="entry name" value="F-box_dom"/>
</dbReference>
<dbReference type="OrthoDB" id="4921238at2759"/>
<dbReference type="Pfam" id="PF00646">
    <property type="entry name" value="F-box"/>
    <property type="match status" value="1"/>
</dbReference>